<sequence length="140" mass="16051">MRGLHMCFRRFMTLHEGTPRSDTRQLQPMLEKAHNNGRVGVWRFEDRRTGDQTKSWLSSPRTMMHGQRCCMRDMRRCRAVQHTLAACAAVIKLCARCRPTSSRLVGRNPSQTPRCAQYAWRRINSCNCDGSSSHLIGLGS</sequence>
<dbReference type="EMBL" id="MU006562">
    <property type="protein sequence ID" value="KAF2751457.1"/>
    <property type="molecule type" value="Genomic_DNA"/>
</dbReference>
<reference evidence="1" key="1">
    <citation type="journal article" date="2020" name="Stud. Mycol.">
        <title>101 Dothideomycetes genomes: a test case for predicting lifestyles and emergence of pathogens.</title>
        <authorList>
            <person name="Haridas S."/>
            <person name="Albert R."/>
            <person name="Binder M."/>
            <person name="Bloem J."/>
            <person name="Labutti K."/>
            <person name="Salamov A."/>
            <person name="Andreopoulos B."/>
            <person name="Baker S."/>
            <person name="Barry K."/>
            <person name="Bills G."/>
            <person name="Bluhm B."/>
            <person name="Cannon C."/>
            <person name="Castanera R."/>
            <person name="Culley D."/>
            <person name="Daum C."/>
            <person name="Ezra D."/>
            <person name="Gonzalez J."/>
            <person name="Henrissat B."/>
            <person name="Kuo A."/>
            <person name="Liang C."/>
            <person name="Lipzen A."/>
            <person name="Lutzoni F."/>
            <person name="Magnuson J."/>
            <person name="Mondo S."/>
            <person name="Nolan M."/>
            <person name="Ohm R."/>
            <person name="Pangilinan J."/>
            <person name="Park H.-J."/>
            <person name="Ramirez L."/>
            <person name="Alfaro M."/>
            <person name="Sun H."/>
            <person name="Tritt A."/>
            <person name="Yoshinaga Y."/>
            <person name="Zwiers L.-H."/>
            <person name="Turgeon B."/>
            <person name="Goodwin S."/>
            <person name="Spatafora J."/>
            <person name="Crous P."/>
            <person name="Grigoriev I."/>
        </authorList>
    </citation>
    <scope>NUCLEOTIDE SEQUENCE</scope>
    <source>
        <strain evidence="1">CBS 119925</strain>
    </source>
</reference>
<dbReference type="AlphaFoldDB" id="A0A6A6VQF6"/>
<evidence type="ECO:0000313" key="2">
    <source>
        <dbReference type="Proteomes" id="UP000799440"/>
    </source>
</evidence>
<name>A0A6A6VQF6_9PLEO</name>
<accession>A0A6A6VQF6</accession>
<keyword evidence="2" id="KW-1185">Reference proteome</keyword>
<gene>
    <name evidence="1" type="ORF">M011DRAFT_114953</name>
</gene>
<evidence type="ECO:0000313" key="1">
    <source>
        <dbReference type="EMBL" id="KAF2751457.1"/>
    </source>
</evidence>
<proteinExistence type="predicted"/>
<protein>
    <submittedName>
        <fullName evidence="1">Uncharacterized protein</fullName>
    </submittedName>
</protein>
<organism evidence="1 2">
    <name type="scientific">Sporormia fimetaria CBS 119925</name>
    <dbReference type="NCBI Taxonomy" id="1340428"/>
    <lineage>
        <taxon>Eukaryota</taxon>
        <taxon>Fungi</taxon>
        <taxon>Dikarya</taxon>
        <taxon>Ascomycota</taxon>
        <taxon>Pezizomycotina</taxon>
        <taxon>Dothideomycetes</taxon>
        <taxon>Pleosporomycetidae</taxon>
        <taxon>Pleosporales</taxon>
        <taxon>Sporormiaceae</taxon>
        <taxon>Sporormia</taxon>
    </lineage>
</organism>
<dbReference type="Proteomes" id="UP000799440">
    <property type="component" value="Unassembled WGS sequence"/>
</dbReference>